<dbReference type="PANTHER" id="PTHR43481:SF4">
    <property type="entry name" value="GLYCEROL-1-PHOSPHATE PHOSPHOHYDROLASE 1-RELATED"/>
    <property type="match status" value="1"/>
</dbReference>
<dbReference type="NCBIfam" id="TIGR01549">
    <property type="entry name" value="HAD-SF-IA-v1"/>
    <property type="match status" value="1"/>
</dbReference>
<dbReference type="CDD" id="cd07505">
    <property type="entry name" value="HAD_BPGM-like"/>
    <property type="match status" value="1"/>
</dbReference>
<dbReference type="InterPro" id="IPR036412">
    <property type="entry name" value="HAD-like_sf"/>
</dbReference>
<evidence type="ECO:0000313" key="3">
    <source>
        <dbReference type="Proteomes" id="UP000316714"/>
    </source>
</evidence>
<dbReference type="AlphaFoldDB" id="A0A5C5V7W6"/>
<dbReference type="Proteomes" id="UP000316714">
    <property type="component" value="Unassembled WGS sequence"/>
</dbReference>
<dbReference type="InterPro" id="IPR023198">
    <property type="entry name" value="PGP-like_dom2"/>
</dbReference>
<proteinExistence type="inferred from homology"/>
<gene>
    <name evidence="2" type="primary">yqaB</name>
    <name evidence="2" type="ORF">KOR34_38890</name>
</gene>
<dbReference type="SFLD" id="SFLDG01135">
    <property type="entry name" value="C1.5.6:_HAD__Beta-PGM__Phospha"/>
    <property type="match status" value="1"/>
</dbReference>
<comment type="similarity">
    <text evidence="1">Belongs to the HAD-like hydrolase superfamily. CbbY/CbbZ/Gph/YieH family.</text>
</comment>
<dbReference type="PRINTS" id="PR00413">
    <property type="entry name" value="HADHALOGNASE"/>
</dbReference>
<accession>A0A5C5V7W6</accession>
<dbReference type="SUPFAM" id="SSF56784">
    <property type="entry name" value="HAD-like"/>
    <property type="match status" value="1"/>
</dbReference>
<dbReference type="SFLD" id="SFLDS00003">
    <property type="entry name" value="Haloacid_Dehalogenase"/>
    <property type="match status" value="1"/>
</dbReference>
<dbReference type="OrthoDB" id="9797743at2"/>
<protein>
    <submittedName>
        <fullName evidence="2">Fructose-1-phosphate phosphatase YqaB</fullName>
        <ecNumber evidence="2">3.1.3.-</ecNumber>
    </submittedName>
</protein>
<reference evidence="2 3" key="1">
    <citation type="submission" date="2019-02" db="EMBL/GenBank/DDBJ databases">
        <title>Deep-cultivation of Planctomycetes and their phenomic and genomic characterization uncovers novel biology.</title>
        <authorList>
            <person name="Wiegand S."/>
            <person name="Jogler M."/>
            <person name="Boedeker C."/>
            <person name="Pinto D."/>
            <person name="Vollmers J."/>
            <person name="Rivas-Marin E."/>
            <person name="Kohn T."/>
            <person name="Peeters S.H."/>
            <person name="Heuer A."/>
            <person name="Rast P."/>
            <person name="Oberbeckmann S."/>
            <person name="Bunk B."/>
            <person name="Jeske O."/>
            <person name="Meyerdierks A."/>
            <person name="Storesund J.E."/>
            <person name="Kallscheuer N."/>
            <person name="Luecker S."/>
            <person name="Lage O.M."/>
            <person name="Pohl T."/>
            <person name="Merkel B.J."/>
            <person name="Hornburger P."/>
            <person name="Mueller R.-W."/>
            <person name="Bruemmer F."/>
            <person name="Labrenz M."/>
            <person name="Spormann A.M."/>
            <person name="Op Den Camp H."/>
            <person name="Overmann J."/>
            <person name="Amann R."/>
            <person name="Jetten M.S.M."/>
            <person name="Mascher T."/>
            <person name="Medema M.H."/>
            <person name="Devos D.P."/>
            <person name="Kaster A.-K."/>
            <person name="Ovreas L."/>
            <person name="Rohde M."/>
            <person name="Galperin M.Y."/>
            <person name="Jogler C."/>
        </authorList>
    </citation>
    <scope>NUCLEOTIDE SEQUENCE [LARGE SCALE GENOMIC DNA]</scope>
    <source>
        <strain evidence="2 3">KOR34</strain>
    </source>
</reference>
<dbReference type="InterPro" id="IPR023214">
    <property type="entry name" value="HAD_sf"/>
</dbReference>
<dbReference type="EC" id="3.1.3.-" evidence="2"/>
<keyword evidence="3" id="KW-1185">Reference proteome</keyword>
<evidence type="ECO:0000313" key="2">
    <source>
        <dbReference type="EMBL" id="TWT34053.1"/>
    </source>
</evidence>
<dbReference type="InterPro" id="IPR010976">
    <property type="entry name" value="B-phosphoglucomutase_hydrolase"/>
</dbReference>
<sequence length="198" mass="21993">MYEISDDVLGVIFDCDGTLTDSMPVHYLSWKQAFDAHGIEFTEQRFYAMGGMPSDKIVATMGAENGKQLNVDEVAHEKESNFVELLHQVPPLETVVEVAKQEKGRRKIAVASGGFRWVIDRQLAHIGLADWFDAIVTAEDTERHKPEPDVFLEAARQLGVPADKCLVFEDSELGLEAARRAGMDAVDVRQPMWGSSSV</sequence>
<dbReference type="NCBIfam" id="TIGR02009">
    <property type="entry name" value="PGMB-YQAB-SF"/>
    <property type="match status" value="1"/>
</dbReference>
<dbReference type="RefSeq" id="WP_146567175.1">
    <property type="nucleotide sequence ID" value="NZ_SIHJ01000002.1"/>
</dbReference>
<dbReference type="NCBIfam" id="TIGR01509">
    <property type="entry name" value="HAD-SF-IA-v3"/>
    <property type="match status" value="1"/>
</dbReference>
<evidence type="ECO:0000256" key="1">
    <source>
        <dbReference type="ARBA" id="ARBA00006171"/>
    </source>
</evidence>
<dbReference type="Gene3D" id="3.40.50.1000">
    <property type="entry name" value="HAD superfamily/HAD-like"/>
    <property type="match status" value="1"/>
</dbReference>
<organism evidence="2 3">
    <name type="scientific">Posidoniimonas corsicana</name>
    <dbReference type="NCBI Taxonomy" id="1938618"/>
    <lineage>
        <taxon>Bacteria</taxon>
        <taxon>Pseudomonadati</taxon>
        <taxon>Planctomycetota</taxon>
        <taxon>Planctomycetia</taxon>
        <taxon>Pirellulales</taxon>
        <taxon>Lacipirellulaceae</taxon>
        <taxon>Posidoniimonas</taxon>
    </lineage>
</organism>
<dbReference type="InterPro" id="IPR051806">
    <property type="entry name" value="HAD-like_SPP"/>
</dbReference>
<keyword evidence="2" id="KW-0378">Hydrolase</keyword>
<dbReference type="InterPro" id="IPR041492">
    <property type="entry name" value="HAD_2"/>
</dbReference>
<dbReference type="SFLD" id="SFLDG01129">
    <property type="entry name" value="C1.5:_HAD__Beta-PGM__Phosphata"/>
    <property type="match status" value="1"/>
</dbReference>
<dbReference type="EMBL" id="SIHJ01000002">
    <property type="protein sequence ID" value="TWT34053.1"/>
    <property type="molecule type" value="Genomic_DNA"/>
</dbReference>
<dbReference type="GO" id="GO:0050308">
    <property type="term" value="F:sugar-phosphatase activity"/>
    <property type="evidence" value="ECO:0007669"/>
    <property type="project" value="TreeGrafter"/>
</dbReference>
<comment type="caution">
    <text evidence="2">The sequence shown here is derived from an EMBL/GenBank/DDBJ whole genome shotgun (WGS) entry which is preliminary data.</text>
</comment>
<dbReference type="PANTHER" id="PTHR43481">
    <property type="entry name" value="FRUCTOSE-1-PHOSPHATE PHOSPHATASE"/>
    <property type="match status" value="1"/>
</dbReference>
<dbReference type="Gene3D" id="1.10.150.240">
    <property type="entry name" value="Putative phosphatase, domain 2"/>
    <property type="match status" value="1"/>
</dbReference>
<dbReference type="InterPro" id="IPR006439">
    <property type="entry name" value="HAD-SF_hydro_IA"/>
</dbReference>
<dbReference type="Pfam" id="PF13419">
    <property type="entry name" value="HAD_2"/>
    <property type="match status" value="1"/>
</dbReference>
<name>A0A5C5V7W6_9BACT</name>